<sequence>MNQFKQRVLGEMLERSLRSPLPVLLVNRRTYLLGQGARDEVITSCRFILVLKGQLNYSIEGREYSFGEGAHFLIPSWCRRSWAAVGHGCEIIWCEFDDDPKEIHTGGCFFRHVIGAEFESIQKDYSEMLCAWDRREPAAEALRRLELEGQLKGLLSRFVPRVESDPSIVMNEGRRLHPEIKNALQWLETNYTKATVLEELQSRSGITPNYFRLRFKEAVLCSPSDYVKQLRLRYARYLLHQTDWQQKRIAADVGYSDPLYFSRIYRQFWGKSPSEERLSQRVS</sequence>
<keyword evidence="2" id="KW-0238">DNA-binding</keyword>
<dbReference type="Proteomes" id="UP001225316">
    <property type="component" value="Unassembled WGS sequence"/>
</dbReference>
<dbReference type="Gene3D" id="2.60.120.10">
    <property type="entry name" value="Jelly Rolls"/>
    <property type="match status" value="1"/>
</dbReference>
<dbReference type="Gene3D" id="1.10.10.60">
    <property type="entry name" value="Homeodomain-like"/>
    <property type="match status" value="2"/>
</dbReference>
<keyword evidence="3" id="KW-0804">Transcription</keyword>
<evidence type="ECO:0000256" key="2">
    <source>
        <dbReference type="ARBA" id="ARBA00023125"/>
    </source>
</evidence>
<dbReference type="PANTHER" id="PTHR43280">
    <property type="entry name" value="ARAC-FAMILY TRANSCRIPTIONAL REGULATOR"/>
    <property type="match status" value="1"/>
</dbReference>
<name>A0ABU1B042_9BACT</name>
<dbReference type="EMBL" id="JARXHW010000043">
    <property type="protein sequence ID" value="MDQ8208869.1"/>
    <property type="molecule type" value="Genomic_DNA"/>
</dbReference>
<organism evidence="5 6">
    <name type="scientific">Thalassobacterium maritimum</name>
    <dbReference type="NCBI Taxonomy" id="3041265"/>
    <lineage>
        <taxon>Bacteria</taxon>
        <taxon>Pseudomonadati</taxon>
        <taxon>Verrucomicrobiota</taxon>
        <taxon>Opitutia</taxon>
        <taxon>Puniceicoccales</taxon>
        <taxon>Coraliomargaritaceae</taxon>
        <taxon>Thalassobacterium</taxon>
    </lineage>
</organism>
<dbReference type="InterPro" id="IPR018060">
    <property type="entry name" value="HTH_AraC"/>
</dbReference>
<protein>
    <submittedName>
        <fullName evidence="5">AraC family transcriptional regulator</fullName>
    </submittedName>
</protein>
<dbReference type="Pfam" id="PF12833">
    <property type="entry name" value="HTH_18"/>
    <property type="match status" value="1"/>
</dbReference>
<dbReference type="SUPFAM" id="SSF51182">
    <property type="entry name" value="RmlC-like cupins"/>
    <property type="match status" value="1"/>
</dbReference>
<accession>A0ABU1B042</accession>
<comment type="caution">
    <text evidence="5">The sequence shown here is derived from an EMBL/GenBank/DDBJ whole genome shotgun (WGS) entry which is preliminary data.</text>
</comment>
<evidence type="ECO:0000313" key="6">
    <source>
        <dbReference type="Proteomes" id="UP001225316"/>
    </source>
</evidence>
<reference evidence="5 6" key="1">
    <citation type="submission" date="2023-04" db="EMBL/GenBank/DDBJ databases">
        <title>A novel bacteria isolated from coastal sediment.</title>
        <authorList>
            <person name="Liu X.-J."/>
            <person name="Du Z.-J."/>
        </authorList>
    </citation>
    <scope>NUCLEOTIDE SEQUENCE [LARGE SCALE GENOMIC DNA]</scope>
    <source>
        <strain evidence="5 6">SDUM461003</strain>
    </source>
</reference>
<dbReference type="PANTHER" id="PTHR43280:SF2">
    <property type="entry name" value="HTH-TYPE TRANSCRIPTIONAL REGULATOR EXSA"/>
    <property type="match status" value="1"/>
</dbReference>
<dbReference type="SUPFAM" id="SSF46689">
    <property type="entry name" value="Homeodomain-like"/>
    <property type="match status" value="1"/>
</dbReference>
<dbReference type="InterPro" id="IPR009057">
    <property type="entry name" value="Homeodomain-like_sf"/>
</dbReference>
<dbReference type="SMART" id="SM00342">
    <property type="entry name" value="HTH_ARAC"/>
    <property type="match status" value="1"/>
</dbReference>
<keyword evidence="1" id="KW-0805">Transcription regulation</keyword>
<dbReference type="PROSITE" id="PS01124">
    <property type="entry name" value="HTH_ARAC_FAMILY_2"/>
    <property type="match status" value="1"/>
</dbReference>
<dbReference type="InterPro" id="IPR011051">
    <property type="entry name" value="RmlC_Cupin_sf"/>
</dbReference>
<gene>
    <name evidence="5" type="ORF">QEH52_15180</name>
</gene>
<evidence type="ECO:0000313" key="5">
    <source>
        <dbReference type="EMBL" id="MDQ8208869.1"/>
    </source>
</evidence>
<feature type="domain" description="HTH araC/xylS-type" evidence="4">
    <location>
        <begin position="181"/>
        <end position="279"/>
    </location>
</feature>
<dbReference type="RefSeq" id="WP_308951593.1">
    <property type="nucleotide sequence ID" value="NZ_JARXHW010000043.1"/>
</dbReference>
<proteinExistence type="predicted"/>
<dbReference type="InterPro" id="IPR014710">
    <property type="entry name" value="RmlC-like_jellyroll"/>
</dbReference>
<evidence type="ECO:0000256" key="1">
    <source>
        <dbReference type="ARBA" id="ARBA00023015"/>
    </source>
</evidence>
<evidence type="ECO:0000256" key="3">
    <source>
        <dbReference type="ARBA" id="ARBA00023163"/>
    </source>
</evidence>
<keyword evidence="6" id="KW-1185">Reference proteome</keyword>
<evidence type="ECO:0000259" key="4">
    <source>
        <dbReference type="PROSITE" id="PS01124"/>
    </source>
</evidence>